<evidence type="ECO:0000313" key="1">
    <source>
        <dbReference type="EMBL" id="PWY68274.1"/>
    </source>
</evidence>
<dbReference type="AlphaFoldDB" id="A0A317V1T1"/>
<dbReference type="RefSeq" id="XP_025385954.1">
    <property type="nucleotide sequence ID" value="XM_025537694.1"/>
</dbReference>
<name>A0A317V1T1_ASPEC</name>
<evidence type="ECO:0000313" key="2">
    <source>
        <dbReference type="Proteomes" id="UP000246171"/>
    </source>
</evidence>
<protein>
    <submittedName>
        <fullName evidence="1">Uncharacterized protein</fullName>
    </submittedName>
</protein>
<organism evidence="1 2">
    <name type="scientific">Aspergillus eucalypticola (strain CBS 122712 / IBT 29274)</name>
    <dbReference type="NCBI Taxonomy" id="1448314"/>
    <lineage>
        <taxon>Eukaryota</taxon>
        <taxon>Fungi</taxon>
        <taxon>Dikarya</taxon>
        <taxon>Ascomycota</taxon>
        <taxon>Pezizomycotina</taxon>
        <taxon>Eurotiomycetes</taxon>
        <taxon>Eurotiomycetidae</taxon>
        <taxon>Eurotiales</taxon>
        <taxon>Aspergillaceae</taxon>
        <taxon>Aspergillus</taxon>
        <taxon>Aspergillus subgen. Circumdati</taxon>
    </lineage>
</organism>
<dbReference type="Proteomes" id="UP000246171">
    <property type="component" value="Unassembled WGS sequence"/>
</dbReference>
<gene>
    <name evidence="1" type="ORF">BO83DRAFT_89369</name>
</gene>
<sequence length="119" mass="12798">MTDFCSPRGPRSTSFRGFLGICGFALSAMYHDVFSDCLSSPERCCIDCRRASSGWLIRKAACLLANALLSYTTPVTATPSSGDASVMLIFCARAFLAHFLISDIRLSTDGCHPECGTLS</sequence>
<dbReference type="VEuPathDB" id="FungiDB:BO83DRAFT_89369"/>
<dbReference type="GeneID" id="37059656"/>
<accession>A0A317V1T1</accession>
<keyword evidence="2" id="KW-1185">Reference proteome</keyword>
<dbReference type="EMBL" id="MSFU01000020">
    <property type="protein sequence ID" value="PWY68274.1"/>
    <property type="molecule type" value="Genomic_DNA"/>
</dbReference>
<reference evidence="1" key="1">
    <citation type="submission" date="2016-12" db="EMBL/GenBank/DDBJ databases">
        <title>The genomes of Aspergillus section Nigri reveals drivers in fungal speciation.</title>
        <authorList>
            <consortium name="DOE Joint Genome Institute"/>
            <person name="Vesth T.C."/>
            <person name="Nybo J."/>
            <person name="Theobald S."/>
            <person name="Brandl J."/>
            <person name="Frisvad J.C."/>
            <person name="Nielsen K.F."/>
            <person name="Lyhne E.K."/>
            <person name="Kogle M.E."/>
            <person name="Kuo A."/>
            <person name="Riley R."/>
            <person name="Clum A."/>
            <person name="Nolan M."/>
            <person name="Lipzen A."/>
            <person name="Salamov A."/>
            <person name="Henrissat B."/>
            <person name="Wiebenga A."/>
            <person name="De vries R.P."/>
            <person name="Grigoriev I.V."/>
            <person name="Mortensen U.H."/>
            <person name="Andersen M.R."/>
            <person name="Baker S.E."/>
        </authorList>
    </citation>
    <scope>NUCLEOTIDE SEQUENCE</scope>
    <source>
        <strain evidence="1">CBS 122712</strain>
    </source>
</reference>
<comment type="caution">
    <text evidence="1">The sequence shown here is derived from an EMBL/GenBank/DDBJ whole genome shotgun (WGS) entry which is preliminary data.</text>
</comment>
<proteinExistence type="predicted"/>